<dbReference type="PRINTS" id="PR00878">
    <property type="entry name" value="CHOLNESTRASE"/>
</dbReference>
<evidence type="ECO:0000256" key="1">
    <source>
        <dbReference type="ARBA" id="ARBA00005964"/>
    </source>
</evidence>
<dbReference type="GO" id="GO:0003990">
    <property type="term" value="F:acetylcholinesterase activity"/>
    <property type="evidence" value="ECO:0007669"/>
    <property type="project" value="TreeGrafter"/>
</dbReference>
<evidence type="ECO:0000259" key="6">
    <source>
        <dbReference type="Pfam" id="PF00135"/>
    </source>
</evidence>
<accession>A0A0N4ZX33</accession>
<dbReference type="ESTHER" id="parti-a0a0n4zx33">
    <property type="family name" value="Cholinesterase-like"/>
</dbReference>
<evidence type="ECO:0000256" key="2">
    <source>
        <dbReference type="ARBA" id="ARBA00022487"/>
    </source>
</evidence>
<keyword evidence="5" id="KW-0732">Signal</keyword>
<feature type="signal peptide" evidence="5">
    <location>
        <begin position="1"/>
        <end position="18"/>
    </location>
</feature>
<keyword evidence="2" id="KW-0719">Serine esterase</keyword>
<dbReference type="GO" id="GO:0019695">
    <property type="term" value="P:choline metabolic process"/>
    <property type="evidence" value="ECO:0007669"/>
    <property type="project" value="TreeGrafter"/>
</dbReference>
<comment type="similarity">
    <text evidence="1">Belongs to the type-B carboxylesterase/lipase family.</text>
</comment>
<keyword evidence="4" id="KW-1015">Disulfide bond</keyword>
<feature type="domain" description="Carboxylesterase type B" evidence="6">
    <location>
        <begin position="48"/>
        <end position="529"/>
    </location>
</feature>
<evidence type="ECO:0000313" key="8">
    <source>
        <dbReference type="WBParaSite" id="PTRK_0001324700.1"/>
    </source>
</evidence>
<dbReference type="InterPro" id="IPR029058">
    <property type="entry name" value="AB_hydrolase_fold"/>
</dbReference>
<dbReference type="STRING" id="131310.A0A0N4ZX33"/>
<sequence length="974" mass="111025">MKIYTTIVFFILFSLTCCRRNERRQPVPIQGSETNTEKRIISKGEVLKVNTTIGYVLGHKIMIANKTLIEYLGIPFAKPPLNNLRFKEPHPYERNSFNKNITDPIFIADTIAKTCFQNIDPDISKRPSDHLIPQNEMSEDCLQLNMWIPKPNAKKSVLVFIHGGGFTSQSSSLSIYNGSILAVRTGSIVVSINYRLGFFGFSQLGENDEIPGNMGLLDQQMALRWIYENIEEFKGDRNNITIYGDEAGSASVSAHLISRGSRQYFSKVIMSSGSVFNKWASKSSDFIKKSTKEYAIKSGCNNKTDNDTVNCLQKLNPSQLLINTTLPIGPIKVLTSTRIDEGVSIFQMMYNKTFLSDGKDKIRKRDKISKRQISEDHGESPSSQIVKVRFNRSVTAISKLLNISNEYRKNLSQLYNEFEKENEKSLRLLSEALYECDMIKFALNISSSLTSKYYFVFNHTSGSKFLENYTYTDTIGPETYNEIGGRSFAAKKMQGNITEYLFGYPFRKSSHYLDRKIRNEKNLSNNIMKKECVNDVVDESGSSGKPLLIEALYNISITLTVEKKVIFEQFIIELEELFISDNYTSIEIAMQSSFKIHQFFLKYPEFYDQCKYLSIGSWGTFYELFQVGVYLAADKFTGCLVHNEFGKFDLIEAFLEFQSKCGDAVAFETYISQLTLILESTTYTESEKYSLIYQMILQIIAQFPDMKDEFLNLEIGEFGSVFMLQEISVQYYRMEQIKVLFEGEPKCEFVSALYASLSDSKYQLSSSNKGYLKILFDRFSTIIGNNTLTYAEKIKAISYQYRQFIKTFDYLEETILSFEISTEFGTFGDFLAMFAFGESQGCYPEYFLTFSEITTEVVTTENPTTETQTTVSVTGDCATASSYVLQVVDGTSILYSYASTTWSTWAAIEKANWKSLCTRIYTNFITNTSMSDSEKVTSIIAEINAYVAFYYYREANVHAIEIGTWGTIGQLCTC</sequence>
<dbReference type="Pfam" id="PF00135">
    <property type="entry name" value="COesterase"/>
    <property type="match status" value="1"/>
</dbReference>
<dbReference type="InterPro" id="IPR000997">
    <property type="entry name" value="Cholinesterase"/>
</dbReference>
<protein>
    <submittedName>
        <fullName evidence="8">Acetylcholinesterase</fullName>
    </submittedName>
</protein>
<evidence type="ECO:0000313" key="7">
    <source>
        <dbReference type="Proteomes" id="UP000038045"/>
    </source>
</evidence>
<reference evidence="8" key="1">
    <citation type="submission" date="2017-02" db="UniProtKB">
        <authorList>
            <consortium name="WormBaseParasite"/>
        </authorList>
    </citation>
    <scope>IDENTIFICATION</scope>
</reference>
<dbReference type="Gene3D" id="3.40.50.1820">
    <property type="entry name" value="alpha/beta hydrolase"/>
    <property type="match status" value="1"/>
</dbReference>
<dbReference type="InterPro" id="IPR002018">
    <property type="entry name" value="CarbesteraseB"/>
</dbReference>
<dbReference type="GO" id="GO:0005886">
    <property type="term" value="C:plasma membrane"/>
    <property type="evidence" value="ECO:0007669"/>
    <property type="project" value="TreeGrafter"/>
</dbReference>
<dbReference type="InterPro" id="IPR050654">
    <property type="entry name" value="AChE-related_enzymes"/>
</dbReference>
<dbReference type="SUPFAM" id="SSF53474">
    <property type="entry name" value="alpha/beta-Hydrolases"/>
    <property type="match status" value="1"/>
</dbReference>
<dbReference type="AlphaFoldDB" id="A0A0N4ZX33"/>
<keyword evidence="7" id="KW-1185">Reference proteome</keyword>
<proteinExistence type="inferred from homology"/>
<evidence type="ECO:0000256" key="4">
    <source>
        <dbReference type="ARBA" id="ARBA00023157"/>
    </source>
</evidence>
<evidence type="ECO:0000256" key="3">
    <source>
        <dbReference type="ARBA" id="ARBA00022801"/>
    </source>
</evidence>
<dbReference type="GO" id="GO:0005615">
    <property type="term" value="C:extracellular space"/>
    <property type="evidence" value="ECO:0007669"/>
    <property type="project" value="TreeGrafter"/>
</dbReference>
<dbReference type="WBParaSite" id="PTRK_0001324700.1">
    <property type="protein sequence ID" value="PTRK_0001324700.1"/>
    <property type="gene ID" value="PTRK_0001324700"/>
</dbReference>
<dbReference type="Proteomes" id="UP000038045">
    <property type="component" value="Unplaced"/>
</dbReference>
<organism evidence="7 8">
    <name type="scientific">Parastrongyloides trichosuri</name>
    <name type="common">Possum-specific nematode worm</name>
    <dbReference type="NCBI Taxonomy" id="131310"/>
    <lineage>
        <taxon>Eukaryota</taxon>
        <taxon>Metazoa</taxon>
        <taxon>Ecdysozoa</taxon>
        <taxon>Nematoda</taxon>
        <taxon>Chromadorea</taxon>
        <taxon>Rhabditida</taxon>
        <taxon>Tylenchina</taxon>
        <taxon>Panagrolaimomorpha</taxon>
        <taxon>Strongyloidoidea</taxon>
        <taxon>Strongyloididae</taxon>
        <taxon>Parastrongyloides</taxon>
    </lineage>
</organism>
<dbReference type="PANTHER" id="PTHR43918">
    <property type="entry name" value="ACETYLCHOLINESTERASE"/>
    <property type="match status" value="1"/>
</dbReference>
<evidence type="ECO:0000256" key="5">
    <source>
        <dbReference type="SAM" id="SignalP"/>
    </source>
</evidence>
<feature type="chain" id="PRO_5005892318" evidence="5">
    <location>
        <begin position="19"/>
        <end position="974"/>
    </location>
</feature>
<name>A0A0N4ZX33_PARTI</name>
<dbReference type="PANTHER" id="PTHR43918:SF15">
    <property type="entry name" value="CARBOXYLIC ESTER HYDROLASE"/>
    <property type="match status" value="1"/>
</dbReference>
<keyword evidence="3" id="KW-0378">Hydrolase</keyword>
<dbReference type="GO" id="GO:0006581">
    <property type="term" value="P:acetylcholine catabolic process"/>
    <property type="evidence" value="ECO:0007669"/>
    <property type="project" value="TreeGrafter"/>
</dbReference>